<dbReference type="Proteomes" id="UP000318741">
    <property type="component" value="Chromosome"/>
</dbReference>
<reference evidence="1 2" key="1">
    <citation type="submission" date="2019-02" db="EMBL/GenBank/DDBJ databases">
        <title>Deep-cultivation of Planctomycetes and their phenomic and genomic characterization uncovers novel biology.</title>
        <authorList>
            <person name="Wiegand S."/>
            <person name="Jogler M."/>
            <person name="Boedeker C."/>
            <person name="Pinto D."/>
            <person name="Vollmers J."/>
            <person name="Rivas-Marin E."/>
            <person name="Kohn T."/>
            <person name="Peeters S.H."/>
            <person name="Heuer A."/>
            <person name="Rast P."/>
            <person name="Oberbeckmann S."/>
            <person name="Bunk B."/>
            <person name="Jeske O."/>
            <person name="Meyerdierks A."/>
            <person name="Storesund J.E."/>
            <person name="Kallscheuer N."/>
            <person name="Luecker S."/>
            <person name="Lage O.M."/>
            <person name="Pohl T."/>
            <person name="Merkel B.J."/>
            <person name="Hornburger P."/>
            <person name="Mueller R.-W."/>
            <person name="Bruemmer F."/>
            <person name="Labrenz M."/>
            <person name="Spormann A.M."/>
            <person name="Op den Camp H."/>
            <person name="Overmann J."/>
            <person name="Amann R."/>
            <person name="Jetten M.S.M."/>
            <person name="Mascher T."/>
            <person name="Medema M.H."/>
            <person name="Devos D.P."/>
            <person name="Kaster A.-K."/>
            <person name="Ovreas L."/>
            <person name="Rohde M."/>
            <person name="Galperin M.Y."/>
            <person name="Jogler C."/>
        </authorList>
    </citation>
    <scope>NUCLEOTIDE SEQUENCE [LARGE SCALE GENOMIC DNA]</scope>
    <source>
        <strain evidence="1 2">CA12</strain>
    </source>
</reference>
<dbReference type="AlphaFoldDB" id="A0A517PAK4"/>
<dbReference type="InterPro" id="IPR021375">
    <property type="entry name" value="DUF2997"/>
</dbReference>
<dbReference type="Pfam" id="PF11211">
    <property type="entry name" value="DUF2997"/>
    <property type="match status" value="1"/>
</dbReference>
<organism evidence="1 2">
    <name type="scientific">Alienimonas californiensis</name>
    <dbReference type="NCBI Taxonomy" id="2527989"/>
    <lineage>
        <taxon>Bacteria</taxon>
        <taxon>Pseudomonadati</taxon>
        <taxon>Planctomycetota</taxon>
        <taxon>Planctomycetia</taxon>
        <taxon>Planctomycetales</taxon>
        <taxon>Planctomycetaceae</taxon>
        <taxon>Alienimonas</taxon>
    </lineage>
</organism>
<dbReference type="EMBL" id="CP036265">
    <property type="protein sequence ID" value="QDT16404.1"/>
    <property type="molecule type" value="Genomic_DNA"/>
</dbReference>
<evidence type="ECO:0008006" key="3">
    <source>
        <dbReference type="Google" id="ProtNLM"/>
    </source>
</evidence>
<sequence>MTPRIEITVMPEGETSVETKGFAGSACKAASKPYEDALGSQSAERLTPEYHATEAVAHTVEQRA</sequence>
<accession>A0A517PAK4</accession>
<keyword evidence="2" id="KW-1185">Reference proteome</keyword>
<dbReference type="KEGG" id="acaf:CA12_25060"/>
<evidence type="ECO:0000313" key="1">
    <source>
        <dbReference type="EMBL" id="QDT16404.1"/>
    </source>
</evidence>
<evidence type="ECO:0000313" key="2">
    <source>
        <dbReference type="Proteomes" id="UP000318741"/>
    </source>
</evidence>
<name>A0A517PAK4_9PLAN</name>
<dbReference type="OrthoDB" id="288620at2"/>
<protein>
    <recommendedName>
        <fullName evidence="3">DUF2997 domain-containing protein</fullName>
    </recommendedName>
</protein>
<dbReference type="RefSeq" id="WP_145359231.1">
    <property type="nucleotide sequence ID" value="NZ_CP036265.1"/>
</dbReference>
<gene>
    <name evidence="1" type="ORF">CA12_25060</name>
</gene>
<proteinExistence type="predicted"/>